<name>A0AAV3PS82_LITER</name>
<comment type="caution">
    <text evidence="1">The sequence shown here is derived from an EMBL/GenBank/DDBJ whole genome shotgun (WGS) entry which is preliminary data.</text>
</comment>
<keyword evidence="2" id="KW-1185">Reference proteome</keyword>
<reference evidence="1 2" key="1">
    <citation type="submission" date="2024-01" db="EMBL/GenBank/DDBJ databases">
        <title>The complete chloroplast genome sequence of Lithospermum erythrorhizon: insights into the phylogenetic relationship among Boraginaceae species and the maternal lineages of purple gromwells.</title>
        <authorList>
            <person name="Okada T."/>
            <person name="Watanabe K."/>
        </authorList>
    </citation>
    <scope>NUCLEOTIDE SEQUENCE [LARGE SCALE GENOMIC DNA]</scope>
</reference>
<dbReference type="AlphaFoldDB" id="A0AAV3PS82"/>
<accession>A0AAV3PS82</accession>
<dbReference type="EMBL" id="BAABME010002317">
    <property type="protein sequence ID" value="GAA0154095.1"/>
    <property type="molecule type" value="Genomic_DNA"/>
</dbReference>
<proteinExistence type="predicted"/>
<gene>
    <name evidence="1" type="ORF">LIER_12176</name>
</gene>
<dbReference type="Proteomes" id="UP001454036">
    <property type="component" value="Unassembled WGS sequence"/>
</dbReference>
<evidence type="ECO:0000313" key="2">
    <source>
        <dbReference type="Proteomes" id="UP001454036"/>
    </source>
</evidence>
<organism evidence="1 2">
    <name type="scientific">Lithospermum erythrorhizon</name>
    <name type="common">Purple gromwell</name>
    <name type="synonym">Lithospermum officinale var. erythrorhizon</name>
    <dbReference type="NCBI Taxonomy" id="34254"/>
    <lineage>
        <taxon>Eukaryota</taxon>
        <taxon>Viridiplantae</taxon>
        <taxon>Streptophyta</taxon>
        <taxon>Embryophyta</taxon>
        <taxon>Tracheophyta</taxon>
        <taxon>Spermatophyta</taxon>
        <taxon>Magnoliopsida</taxon>
        <taxon>eudicotyledons</taxon>
        <taxon>Gunneridae</taxon>
        <taxon>Pentapetalae</taxon>
        <taxon>asterids</taxon>
        <taxon>lamiids</taxon>
        <taxon>Boraginales</taxon>
        <taxon>Boraginaceae</taxon>
        <taxon>Boraginoideae</taxon>
        <taxon>Lithospermeae</taxon>
        <taxon>Lithospermum</taxon>
    </lineage>
</organism>
<sequence length="97" mass="11385">MNDDLIEDVIKELIRRNPDSLGSDNEQITFIDVKPQDTLGLGTKVIEISDGEEDDYKHHKVVYTTEAYPEKSKRTYKPSWYFLSPYDKEIEETRVDE</sequence>
<protein>
    <submittedName>
        <fullName evidence="1">Uncharacterized protein</fullName>
    </submittedName>
</protein>
<evidence type="ECO:0000313" key="1">
    <source>
        <dbReference type="EMBL" id="GAA0154095.1"/>
    </source>
</evidence>